<keyword evidence="5" id="KW-1185">Reference proteome</keyword>
<keyword evidence="1 2" id="KW-0238">DNA-binding</keyword>
<feature type="DNA-binding region" description="H-T-H motif" evidence="2">
    <location>
        <begin position="29"/>
        <end position="48"/>
    </location>
</feature>
<evidence type="ECO:0000313" key="4">
    <source>
        <dbReference type="EMBL" id="MFD1630972.1"/>
    </source>
</evidence>
<dbReference type="InterPro" id="IPR001647">
    <property type="entry name" value="HTH_TetR"/>
</dbReference>
<dbReference type="SUPFAM" id="SSF46689">
    <property type="entry name" value="Homeodomain-like"/>
    <property type="match status" value="1"/>
</dbReference>
<evidence type="ECO:0000256" key="2">
    <source>
        <dbReference type="PROSITE-ProRule" id="PRU00335"/>
    </source>
</evidence>
<dbReference type="Pfam" id="PF00440">
    <property type="entry name" value="TetR_N"/>
    <property type="match status" value="1"/>
</dbReference>
<reference evidence="5" key="1">
    <citation type="journal article" date="2019" name="Int. J. Syst. Evol. Microbiol.">
        <title>The Global Catalogue of Microorganisms (GCM) 10K type strain sequencing project: providing services to taxonomists for standard genome sequencing and annotation.</title>
        <authorList>
            <consortium name="The Broad Institute Genomics Platform"/>
            <consortium name="The Broad Institute Genome Sequencing Center for Infectious Disease"/>
            <person name="Wu L."/>
            <person name="Ma J."/>
        </authorList>
    </citation>
    <scope>NUCLEOTIDE SEQUENCE [LARGE SCALE GENOMIC DNA]</scope>
    <source>
        <strain evidence="5">CCUG 53762</strain>
    </source>
</reference>
<dbReference type="EMBL" id="JBHUDG010000020">
    <property type="protein sequence ID" value="MFD1630972.1"/>
    <property type="molecule type" value="Genomic_DNA"/>
</dbReference>
<evidence type="ECO:0000259" key="3">
    <source>
        <dbReference type="PROSITE" id="PS50977"/>
    </source>
</evidence>
<comment type="caution">
    <text evidence="4">The sequence shown here is derived from an EMBL/GenBank/DDBJ whole genome shotgun (WGS) entry which is preliminary data.</text>
</comment>
<accession>A0ABW4IET2</accession>
<dbReference type="InterPro" id="IPR009057">
    <property type="entry name" value="Homeodomain-like_sf"/>
</dbReference>
<evidence type="ECO:0000256" key="1">
    <source>
        <dbReference type="ARBA" id="ARBA00023125"/>
    </source>
</evidence>
<organism evidence="4 5">
    <name type="scientific">Pseudopedobacter beijingensis</name>
    <dbReference type="NCBI Taxonomy" id="1207056"/>
    <lineage>
        <taxon>Bacteria</taxon>
        <taxon>Pseudomonadati</taxon>
        <taxon>Bacteroidota</taxon>
        <taxon>Sphingobacteriia</taxon>
        <taxon>Sphingobacteriales</taxon>
        <taxon>Sphingobacteriaceae</taxon>
        <taxon>Pseudopedobacter</taxon>
    </lineage>
</organism>
<gene>
    <name evidence="4" type="ORF">ACFSAH_13875</name>
</gene>
<protein>
    <submittedName>
        <fullName evidence="4">TetR/AcrR family transcriptional regulator</fullName>
    </submittedName>
</protein>
<dbReference type="RefSeq" id="WP_379663341.1">
    <property type="nucleotide sequence ID" value="NZ_JBHUDG010000020.1"/>
</dbReference>
<dbReference type="Proteomes" id="UP001597118">
    <property type="component" value="Unassembled WGS sequence"/>
</dbReference>
<dbReference type="Gene3D" id="1.10.357.10">
    <property type="entry name" value="Tetracycline Repressor, domain 2"/>
    <property type="match status" value="1"/>
</dbReference>
<dbReference type="PANTHER" id="PTHR43479:SF11">
    <property type="entry name" value="ACREF_ENVCD OPERON REPRESSOR-RELATED"/>
    <property type="match status" value="1"/>
</dbReference>
<feature type="domain" description="HTH tetR-type" evidence="3">
    <location>
        <begin position="6"/>
        <end position="66"/>
    </location>
</feature>
<name>A0ABW4IET2_9SPHI</name>
<proteinExistence type="predicted"/>
<dbReference type="PROSITE" id="PS50977">
    <property type="entry name" value="HTH_TETR_2"/>
    <property type="match status" value="1"/>
</dbReference>
<sequence>MRIRDAEKQALVKQKTIELIGKHGFEGFSIAKLAKACKISVATVYIYYKDKDDLINSISSEQAIKMAEAMLKKFDPDGSLEQGIRQQWVNRFEYIKNFPENSLFYEQLRSSVYYESFYKDLTEKISPIFGKFLRNMKEREEMEDLSLEVYWAIAFGPLYSLIKFHLDGQSIGGRNFSFTDRIFDDTLKLVLKALKKQ</sequence>
<evidence type="ECO:0000313" key="5">
    <source>
        <dbReference type="Proteomes" id="UP001597118"/>
    </source>
</evidence>
<dbReference type="PANTHER" id="PTHR43479">
    <property type="entry name" value="ACREF/ENVCD OPERON REPRESSOR-RELATED"/>
    <property type="match status" value="1"/>
</dbReference>
<dbReference type="InterPro" id="IPR050624">
    <property type="entry name" value="HTH-type_Tx_Regulator"/>
</dbReference>